<evidence type="ECO:0000313" key="2">
    <source>
        <dbReference type="Proteomes" id="UP000499080"/>
    </source>
</evidence>
<dbReference type="Proteomes" id="UP000499080">
    <property type="component" value="Unassembled WGS sequence"/>
</dbReference>
<accession>A0A4Y2Q384</accession>
<organism evidence="1 2">
    <name type="scientific">Araneus ventricosus</name>
    <name type="common">Orbweaver spider</name>
    <name type="synonym">Epeira ventricosa</name>
    <dbReference type="NCBI Taxonomy" id="182803"/>
    <lineage>
        <taxon>Eukaryota</taxon>
        <taxon>Metazoa</taxon>
        <taxon>Ecdysozoa</taxon>
        <taxon>Arthropoda</taxon>
        <taxon>Chelicerata</taxon>
        <taxon>Arachnida</taxon>
        <taxon>Araneae</taxon>
        <taxon>Araneomorphae</taxon>
        <taxon>Entelegynae</taxon>
        <taxon>Araneoidea</taxon>
        <taxon>Araneidae</taxon>
        <taxon>Araneus</taxon>
    </lineage>
</organism>
<comment type="caution">
    <text evidence="1">The sequence shown here is derived from an EMBL/GenBank/DDBJ whole genome shotgun (WGS) entry which is preliminary data.</text>
</comment>
<protein>
    <submittedName>
        <fullName evidence="1">Uncharacterized protein</fullName>
    </submittedName>
</protein>
<evidence type="ECO:0000313" key="1">
    <source>
        <dbReference type="EMBL" id="GBN58605.1"/>
    </source>
</evidence>
<dbReference type="OrthoDB" id="6782743at2759"/>
<proteinExistence type="predicted"/>
<dbReference type="AlphaFoldDB" id="A0A4Y2Q384"/>
<reference evidence="1 2" key="1">
    <citation type="journal article" date="2019" name="Sci. Rep.">
        <title>Orb-weaving spider Araneus ventricosus genome elucidates the spidroin gene catalogue.</title>
        <authorList>
            <person name="Kono N."/>
            <person name="Nakamura H."/>
            <person name="Ohtoshi R."/>
            <person name="Moran D.A.P."/>
            <person name="Shinohara A."/>
            <person name="Yoshida Y."/>
            <person name="Fujiwara M."/>
            <person name="Mori M."/>
            <person name="Tomita M."/>
            <person name="Arakawa K."/>
        </authorList>
    </citation>
    <scope>NUCLEOTIDE SEQUENCE [LARGE SCALE GENOMIC DNA]</scope>
</reference>
<dbReference type="EMBL" id="BGPR01136767">
    <property type="protein sequence ID" value="GBN58605.1"/>
    <property type="molecule type" value="Genomic_DNA"/>
</dbReference>
<keyword evidence="2" id="KW-1185">Reference proteome</keyword>
<sequence>VLHCAPALQTRSTLMDKRPSWATRTVRTPENMEKTSDDPCCVVLIDLLGSIPLNMASGIVWYAFFAFRLAIPPLQFGRCATVEARGLLPADELHT</sequence>
<feature type="non-terminal residue" evidence="1">
    <location>
        <position position="1"/>
    </location>
</feature>
<gene>
    <name evidence="1" type="ORF">AVEN_150792_1</name>
</gene>
<name>A0A4Y2Q384_ARAVE</name>